<dbReference type="Proteomes" id="UP000630097">
    <property type="component" value="Unassembled WGS sequence"/>
</dbReference>
<keyword evidence="2" id="KW-1185">Reference proteome</keyword>
<evidence type="ECO:0008006" key="3">
    <source>
        <dbReference type="Google" id="ProtNLM"/>
    </source>
</evidence>
<dbReference type="AlphaFoldDB" id="A0A8J3VC61"/>
<sequence length="207" mass="22891">MGGGHSLRGRDAAPAISTEQAVVLHVVSMNDPGVTTLFLTVGLPGAGKTTRARQLAEEHSALRLTPDEWMIPLFGEPEANGKRDVLEGRLLWLGLEALRLGTDVVLDFGCWSRDERSAIRWLAESVGASCHLVYVPVNHETQRARIARRRSTTPDQTFPMTEADLLHWRTLFEEPDAAELDGHEIGGPPPGWPGWPEWAADRWPSFT</sequence>
<dbReference type="InterPro" id="IPR027417">
    <property type="entry name" value="P-loop_NTPase"/>
</dbReference>
<proteinExistence type="predicted"/>
<organism evidence="1 2">
    <name type="scientific">Planotetraspora kaengkrachanensis</name>
    <dbReference type="NCBI Taxonomy" id="575193"/>
    <lineage>
        <taxon>Bacteria</taxon>
        <taxon>Bacillati</taxon>
        <taxon>Actinomycetota</taxon>
        <taxon>Actinomycetes</taxon>
        <taxon>Streptosporangiales</taxon>
        <taxon>Streptosporangiaceae</taxon>
        <taxon>Planotetraspora</taxon>
    </lineage>
</organism>
<evidence type="ECO:0000313" key="2">
    <source>
        <dbReference type="Proteomes" id="UP000630097"/>
    </source>
</evidence>
<reference evidence="1 2" key="1">
    <citation type="submission" date="2021-01" db="EMBL/GenBank/DDBJ databases">
        <title>Whole genome shotgun sequence of Planotetraspora kaengkrachanensis NBRC 104272.</title>
        <authorList>
            <person name="Komaki H."/>
            <person name="Tamura T."/>
        </authorList>
    </citation>
    <scope>NUCLEOTIDE SEQUENCE [LARGE SCALE GENOMIC DNA]</scope>
    <source>
        <strain evidence="1 2">NBRC 104272</strain>
    </source>
</reference>
<dbReference type="SUPFAM" id="SSF52540">
    <property type="entry name" value="P-loop containing nucleoside triphosphate hydrolases"/>
    <property type="match status" value="1"/>
</dbReference>
<dbReference type="Pfam" id="PF13671">
    <property type="entry name" value="AAA_33"/>
    <property type="match status" value="1"/>
</dbReference>
<dbReference type="Gene3D" id="3.40.50.300">
    <property type="entry name" value="P-loop containing nucleotide triphosphate hydrolases"/>
    <property type="match status" value="1"/>
</dbReference>
<evidence type="ECO:0000313" key="1">
    <source>
        <dbReference type="EMBL" id="GIG84656.1"/>
    </source>
</evidence>
<dbReference type="EMBL" id="BONV01000056">
    <property type="protein sequence ID" value="GIG84656.1"/>
    <property type="molecule type" value="Genomic_DNA"/>
</dbReference>
<gene>
    <name evidence="1" type="ORF">Pka01_77830</name>
</gene>
<accession>A0A8J3VC61</accession>
<comment type="caution">
    <text evidence="1">The sequence shown here is derived from an EMBL/GenBank/DDBJ whole genome shotgun (WGS) entry which is preliminary data.</text>
</comment>
<name>A0A8J3VC61_9ACTN</name>
<protein>
    <recommendedName>
        <fullName evidence="3">Kinase</fullName>
    </recommendedName>
</protein>